<dbReference type="Pfam" id="PF00126">
    <property type="entry name" value="HTH_1"/>
    <property type="match status" value="1"/>
</dbReference>
<evidence type="ECO:0000256" key="3">
    <source>
        <dbReference type="ARBA" id="ARBA00023125"/>
    </source>
</evidence>
<reference evidence="6 7" key="1">
    <citation type="submission" date="2019-12" db="EMBL/GenBank/DDBJ databases">
        <title>Sporaefaciens musculi gen. nov., sp. nov., a novel bacterium isolated from the caecum of an obese mouse.</title>
        <authorList>
            <person name="Rasmussen T.S."/>
            <person name="Streidl T."/>
            <person name="Hitch T.C.A."/>
            <person name="Wortmann E."/>
            <person name="Deptula P."/>
            <person name="Hansen M."/>
            <person name="Nielsen D.S."/>
            <person name="Clavel T."/>
            <person name="Vogensen F.K."/>
        </authorList>
    </citation>
    <scope>NUCLEOTIDE SEQUENCE [LARGE SCALE GENOMIC DNA]</scope>
    <source>
        <strain evidence="6 7">WCA-9-b2</strain>
    </source>
</reference>
<dbReference type="PROSITE" id="PS50931">
    <property type="entry name" value="HTH_LYSR"/>
    <property type="match status" value="1"/>
</dbReference>
<evidence type="ECO:0000259" key="5">
    <source>
        <dbReference type="PROSITE" id="PS50931"/>
    </source>
</evidence>
<dbReference type="FunFam" id="1.10.10.10:FF:000001">
    <property type="entry name" value="LysR family transcriptional regulator"/>
    <property type="match status" value="1"/>
</dbReference>
<dbReference type="GO" id="GO:0000976">
    <property type="term" value="F:transcription cis-regulatory region binding"/>
    <property type="evidence" value="ECO:0007669"/>
    <property type="project" value="TreeGrafter"/>
</dbReference>
<evidence type="ECO:0000256" key="2">
    <source>
        <dbReference type="ARBA" id="ARBA00023015"/>
    </source>
</evidence>
<dbReference type="GO" id="GO:0003700">
    <property type="term" value="F:DNA-binding transcription factor activity"/>
    <property type="evidence" value="ECO:0007669"/>
    <property type="project" value="InterPro"/>
</dbReference>
<dbReference type="Pfam" id="PF03466">
    <property type="entry name" value="LysR_substrate"/>
    <property type="match status" value="1"/>
</dbReference>
<organism evidence="6 7">
    <name type="scientific">Sporofaciens musculi</name>
    <dbReference type="NCBI Taxonomy" id="2681861"/>
    <lineage>
        <taxon>Bacteria</taxon>
        <taxon>Bacillati</taxon>
        <taxon>Bacillota</taxon>
        <taxon>Clostridia</taxon>
        <taxon>Lachnospirales</taxon>
        <taxon>Lachnospiraceae</taxon>
        <taxon>Sporofaciens</taxon>
    </lineage>
</organism>
<evidence type="ECO:0000256" key="1">
    <source>
        <dbReference type="ARBA" id="ARBA00009437"/>
    </source>
</evidence>
<dbReference type="EMBL" id="WUQX01000001">
    <property type="protein sequence ID" value="MXP75210.1"/>
    <property type="molecule type" value="Genomic_DNA"/>
</dbReference>
<dbReference type="CDD" id="cd05466">
    <property type="entry name" value="PBP2_LTTR_substrate"/>
    <property type="match status" value="1"/>
</dbReference>
<dbReference type="PANTHER" id="PTHR30126">
    <property type="entry name" value="HTH-TYPE TRANSCRIPTIONAL REGULATOR"/>
    <property type="match status" value="1"/>
</dbReference>
<keyword evidence="4" id="KW-0804">Transcription</keyword>
<dbReference type="InterPro" id="IPR036388">
    <property type="entry name" value="WH-like_DNA-bd_sf"/>
</dbReference>
<dbReference type="Gene3D" id="3.40.190.290">
    <property type="match status" value="1"/>
</dbReference>
<dbReference type="SUPFAM" id="SSF53850">
    <property type="entry name" value="Periplasmic binding protein-like II"/>
    <property type="match status" value="1"/>
</dbReference>
<evidence type="ECO:0000313" key="6">
    <source>
        <dbReference type="EMBL" id="MXP75210.1"/>
    </source>
</evidence>
<dbReference type="PANTHER" id="PTHR30126:SF64">
    <property type="entry name" value="HTH-TYPE TRANSCRIPTIONAL REGULATOR CITR"/>
    <property type="match status" value="1"/>
</dbReference>
<accession>A0A7X3MF01</accession>
<dbReference type="InterPro" id="IPR036390">
    <property type="entry name" value="WH_DNA-bd_sf"/>
</dbReference>
<keyword evidence="2" id="KW-0805">Transcription regulation</keyword>
<comment type="similarity">
    <text evidence="1">Belongs to the LysR transcriptional regulatory family.</text>
</comment>
<feature type="domain" description="HTH lysR-type" evidence="5">
    <location>
        <begin position="11"/>
        <end position="62"/>
    </location>
</feature>
<dbReference type="SUPFAM" id="SSF46785">
    <property type="entry name" value="Winged helix' DNA-binding domain"/>
    <property type="match status" value="1"/>
</dbReference>
<dbReference type="Gene3D" id="1.10.10.10">
    <property type="entry name" value="Winged helix-like DNA-binding domain superfamily/Winged helix DNA-binding domain"/>
    <property type="match status" value="1"/>
</dbReference>
<keyword evidence="3" id="KW-0238">DNA-binding</keyword>
<dbReference type="Proteomes" id="UP000460412">
    <property type="component" value="Unassembled WGS sequence"/>
</dbReference>
<dbReference type="RefSeq" id="WP_159750515.1">
    <property type="nucleotide sequence ID" value="NZ_CATIYY010000345.1"/>
</dbReference>
<dbReference type="InterPro" id="IPR000847">
    <property type="entry name" value="LysR_HTH_N"/>
</dbReference>
<sequence>MDTFENLTRYKIFLSVAEHKSISKAAASLYISQPAVSITIKKLEENLNTTLFIRRSKGVELTEKGRLLYDSVKKALHMLTDTEKSLRFPFYTGYLRIATSNVLCKHFLMPYLKEYIKQYPDTELAITCTSSAEAQVMLKECSVDLALVVKPQSLGKYVYHPMGMIEYIFVCTPAYREKWSCKNDEIFQYANIMLLNQDNVSRKHINAYYAKNNIMPLHILEVNEMDMLIEFAKMGIGISCVVRQFVEYELKSGCLMEIPLSNPVMPREIGFLYQEIQPFNENILNFIYLFF</sequence>
<gene>
    <name evidence="6" type="ORF">GN277_07390</name>
</gene>
<proteinExistence type="inferred from homology"/>
<keyword evidence="7" id="KW-1185">Reference proteome</keyword>
<comment type="caution">
    <text evidence="6">The sequence shown here is derived from an EMBL/GenBank/DDBJ whole genome shotgun (WGS) entry which is preliminary data.</text>
</comment>
<evidence type="ECO:0000313" key="7">
    <source>
        <dbReference type="Proteomes" id="UP000460412"/>
    </source>
</evidence>
<protein>
    <submittedName>
        <fullName evidence="6">LysR family transcriptional regulator</fullName>
    </submittedName>
</protein>
<name>A0A7X3MF01_9FIRM</name>
<dbReference type="InterPro" id="IPR005119">
    <property type="entry name" value="LysR_subst-bd"/>
</dbReference>
<dbReference type="PRINTS" id="PR00039">
    <property type="entry name" value="HTHLYSR"/>
</dbReference>
<evidence type="ECO:0000256" key="4">
    <source>
        <dbReference type="ARBA" id="ARBA00023163"/>
    </source>
</evidence>
<dbReference type="AlphaFoldDB" id="A0A7X3MF01"/>